<protein>
    <submittedName>
        <fullName evidence="2">Uncharacterized protein</fullName>
    </submittedName>
</protein>
<dbReference type="Proteomes" id="UP001148018">
    <property type="component" value="Unassembled WGS sequence"/>
</dbReference>
<feature type="region of interest" description="Disordered" evidence="1">
    <location>
        <begin position="1"/>
        <end position="91"/>
    </location>
</feature>
<dbReference type="AlphaFoldDB" id="A0A9Q0E4J0"/>
<feature type="compositionally biased region" description="Low complexity" evidence="1">
    <location>
        <begin position="12"/>
        <end position="23"/>
    </location>
</feature>
<keyword evidence="3" id="KW-1185">Reference proteome</keyword>
<evidence type="ECO:0000256" key="1">
    <source>
        <dbReference type="SAM" id="MobiDB-lite"/>
    </source>
</evidence>
<comment type="caution">
    <text evidence="2">The sequence shown here is derived from an EMBL/GenBank/DDBJ whole genome shotgun (WGS) entry which is preliminary data.</text>
</comment>
<proteinExistence type="predicted"/>
<evidence type="ECO:0000313" key="3">
    <source>
        <dbReference type="Proteomes" id="UP001148018"/>
    </source>
</evidence>
<sequence>MKGRRPEGEVPRAGAGRKAATGRESSRDEASLSRDVEDGAAEGARRVEPAAGERRRETAGRRGARRPERPEDAERDCRGKAGGGAREREEK</sequence>
<reference evidence="2" key="1">
    <citation type="submission" date="2022-07" db="EMBL/GenBank/DDBJ databases">
        <title>Chromosome-level genome of Muraenolepis orangiensis.</title>
        <authorList>
            <person name="Kim J."/>
        </authorList>
    </citation>
    <scope>NUCLEOTIDE SEQUENCE</scope>
    <source>
        <strain evidence="2">KU_S4_2022</strain>
        <tissue evidence="2">Muscle</tissue>
    </source>
</reference>
<organism evidence="2 3">
    <name type="scientific">Muraenolepis orangiensis</name>
    <name type="common">Patagonian moray cod</name>
    <dbReference type="NCBI Taxonomy" id="630683"/>
    <lineage>
        <taxon>Eukaryota</taxon>
        <taxon>Metazoa</taxon>
        <taxon>Chordata</taxon>
        <taxon>Craniata</taxon>
        <taxon>Vertebrata</taxon>
        <taxon>Euteleostomi</taxon>
        <taxon>Actinopterygii</taxon>
        <taxon>Neopterygii</taxon>
        <taxon>Teleostei</taxon>
        <taxon>Neoteleostei</taxon>
        <taxon>Acanthomorphata</taxon>
        <taxon>Zeiogadaria</taxon>
        <taxon>Gadariae</taxon>
        <taxon>Gadiformes</taxon>
        <taxon>Muraenolepidoidei</taxon>
        <taxon>Muraenolepididae</taxon>
        <taxon>Muraenolepis</taxon>
    </lineage>
</organism>
<feature type="compositionally biased region" description="Basic and acidic residues" evidence="1">
    <location>
        <begin position="1"/>
        <end position="10"/>
    </location>
</feature>
<name>A0A9Q0E4J0_9TELE</name>
<dbReference type="EMBL" id="JANIIK010000048">
    <property type="protein sequence ID" value="KAJ3599909.1"/>
    <property type="molecule type" value="Genomic_DNA"/>
</dbReference>
<feature type="compositionally biased region" description="Basic and acidic residues" evidence="1">
    <location>
        <begin position="24"/>
        <end position="91"/>
    </location>
</feature>
<accession>A0A9Q0E4J0</accession>
<gene>
    <name evidence="2" type="ORF">NHX12_033863</name>
</gene>
<evidence type="ECO:0000313" key="2">
    <source>
        <dbReference type="EMBL" id="KAJ3599909.1"/>
    </source>
</evidence>